<evidence type="ECO:0000256" key="1">
    <source>
        <dbReference type="SAM" id="SignalP"/>
    </source>
</evidence>
<gene>
    <name evidence="2" type="ORF">SI7747_10013003</name>
</gene>
<dbReference type="Proteomes" id="UP001189122">
    <property type="component" value="Unassembled WGS sequence"/>
</dbReference>
<keyword evidence="3" id="KW-1185">Reference proteome</keyword>
<feature type="chain" id="PRO_5029635516" evidence="1">
    <location>
        <begin position="26"/>
        <end position="360"/>
    </location>
</feature>
<dbReference type="EMBL" id="LR743597">
    <property type="protein sequence ID" value="CAA2627350.1"/>
    <property type="molecule type" value="Genomic_DNA"/>
</dbReference>
<protein>
    <submittedName>
        <fullName evidence="2">Uncharacterized protein</fullName>
    </submittedName>
</protein>
<sequence>MGITQTAPLVLLLALLLAVTSLSSADLYGNPPPPFAVKGKTFPPESTLCIDPSKSCFGQSIKCPDQCPMARPADPKAKACFIDCNSPKCEATCRSQKPDCEGNGAACYDPRFVGGDGIMFYFHGRAGHYFTLVSDSTLQVNARFIGHRPPGRTRDFTWIQALGLMFDAHTFTVGATNPAVWDGGVDRLEFSYDGAPVWIHEGHLSTWTSPDGKLEVERTARVNSVAVMLPGVFEITVSVVPVTKEDDRIHSYRLPDGDCFAHMEVQFRFFELSDKAEGVLGQTYRPDFRSPVKRGVPMPVMGGEDKYTTSSLLSSDCKYCIFSPVSSTAAEALMRRSDDAAAAWDCTGRMSDGYGTLCRR</sequence>
<dbReference type="AlphaFoldDB" id="A0A7I8J971"/>
<keyword evidence="1" id="KW-0732">Signal</keyword>
<dbReference type="InterPro" id="IPR009646">
    <property type="entry name" value="Root_cap"/>
</dbReference>
<reference evidence="2 3" key="1">
    <citation type="submission" date="2019-12" db="EMBL/GenBank/DDBJ databases">
        <authorList>
            <person name="Scholz U."/>
            <person name="Mascher M."/>
            <person name="Fiebig A."/>
        </authorList>
    </citation>
    <scope>NUCLEOTIDE SEQUENCE</scope>
</reference>
<proteinExistence type="predicted"/>
<feature type="signal peptide" evidence="1">
    <location>
        <begin position="1"/>
        <end position="25"/>
    </location>
</feature>
<dbReference type="PANTHER" id="PTHR31656">
    <property type="entry name" value="ROOT CAP DOMAIN-CONTAINING PROTEIN"/>
    <property type="match status" value="1"/>
</dbReference>
<evidence type="ECO:0000313" key="3">
    <source>
        <dbReference type="Proteomes" id="UP001189122"/>
    </source>
</evidence>
<accession>A0A7I8J971</accession>
<evidence type="ECO:0000313" key="2">
    <source>
        <dbReference type="EMBL" id="CAA2627350.1"/>
    </source>
</evidence>
<name>A0A7I8J971_SPIIN</name>
<dbReference type="EMBL" id="CACRZD030000010">
    <property type="protein sequence ID" value="CAA6666610.1"/>
    <property type="molecule type" value="Genomic_DNA"/>
</dbReference>
<organism evidence="2">
    <name type="scientific">Spirodela intermedia</name>
    <name type="common">Intermediate duckweed</name>
    <dbReference type="NCBI Taxonomy" id="51605"/>
    <lineage>
        <taxon>Eukaryota</taxon>
        <taxon>Viridiplantae</taxon>
        <taxon>Streptophyta</taxon>
        <taxon>Embryophyta</taxon>
        <taxon>Tracheophyta</taxon>
        <taxon>Spermatophyta</taxon>
        <taxon>Magnoliopsida</taxon>
        <taxon>Liliopsida</taxon>
        <taxon>Araceae</taxon>
        <taxon>Lemnoideae</taxon>
        <taxon>Spirodela</taxon>
    </lineage>
</organism>
<dbReference type="Pfam" id="PF06830">
    <property type="entry name" value="Root_cap"/>
    <property type="match status" value="1"/>
</dbReference>